<dbReference type="PANTHER" id="PTHR46383:SF1">
    <property type="entry name" value="ASPARTATE AMINOTRANSFERASE"/>
    <property type="match status" value="1"/>
</dbReference>
<gene>
    <name evidence="7" type="ORF">C3K47_14350</name>
</gene>
<dbReference type="InterPro" id="IPR050596">
    <property type="entry name" value="AspAT/PAT-like"/>
</dbReference>
<evidence type="ECO:0000259" key="6">
    <source>
        <dbReference type="Pfam" id="PF00155"/>
    </source>
</evidence>
<proteinExistence type="inferred from homology"/>
<reference evidence="7 8" key="1">
    <citation type="submission" date="2018-01" db="EMBL/GenBank/DDBJ databases">
        <authorList>
            <person name="Gaut B.S."/>
            <person name="Morton B.R."/>
            <person name="Clegg M.T."/>
            <person name="Duvall M.R."/>
        </authorList>
    </citation>
    <scope>NUCLEOTIDE SEQUENCE [LARGE SCALE GENOMIC DNA]</scope>
    <source>
        <strain evidence="7 8">HR-AV</strain>
    </source>
</reference>
<evidence type="ECO:0000313" key="7">
    <source>
        <dbReference type="EMBL" id="POY35574.1"/>
    </source>
</evidence>
<evidence type="ECO:0000256" key="3">
    <source>
        <dbReference type="ARBA" id="ARBA00022576"/>
    </source>
</evidence>
<dbReference type="InterPro" id="IPR015422">
    <property type="entry name" value="PyrdxlP-dep_Trfase_small"/>
</dbReference>
<dbReference type="GO" id="GO:0030170">
    <property type="term" value="F:pyridoxal phosphate binding"/>
    <property type="evidence" value="ECO:0007669"/>
    <property type="project" value="InterPro"/>
</dbReference>
<dbReference type="Gene3D" id="3.40.640.10">
    <property type="entry name" value="Type I PLP-dependent aspartate aminotransferase-like (Major domain)"/>
    <property type="match status" value="1"/>
</dbReference>
<evidence type="ECO:0000313" key="8">
    <source>
        <dbReference type="Proteomes" id="UP000236893"/>
    </source>
</evidence>
<dbReference type="EMBL" id="PQVF01000010">
    <property type="protein sequence ID" value="POY35574.1"/>
    <property type="molecule type" value="Genomic_DNA"/>
</dbReference>
<dbReference type="InterPro" id="IPR015421">
    <property type="entry name" value="PyrdxlP-dep_Trfase_major"/>
</dbReference>
<comment type="similarity">
    <text evidence="2">Belongs to the class-I pyridoxal-phosphate-dependent aminotransferase family.</text>
</comment>
<dbReference type="AlphaFoldDB" id="A0A2S4ZYZ4"/>
<dbReference type="GO" id="GO:0008483">
    <property type="term" value="F:transaminase activity"/>
    <property type="evidence" value="ECO:0007669"/>
    <property type="project" value="UniProtKB-KW"/>
</dbReference>
<dbReference type="OrthoDB" id="9813612at2"/>
<dbReference type="Pfam" id="PF00155">
    <property type="entry name" value="Aminotran_1_2"/>
    <property type="match status" value="1"/>
</dbReference>
<dbReference type="InterPro" id="IPR004839">
    <property type="entry name" value="Aminotransferase_I/II_large"/>
</dbReference>
<evidence type="ECO:0000256" key="4">
    <source>
        <dbReference type="ARBA" id="ARBA00022679"/>
    </source>
</evidence>
<keyword evidence="3 7" id="KW-0032">Aminotransferase</keyword>
<evidence type="ECO:0000256" key="2">
    <source>
        <dbReference type="ARBA" id="ARBA00007441"/>
    </source>
</evidence>
<evidence type="ECO:0000256" key="1">
    <source>
        <dbReference type="ARBA" id="ARBA00001933"/>
    </source>
</evidence>
<dbReference type="Gene3D" id="3.90.1150.10">
    <property type="entry name" value="Aspartate Aminotransferase, domain 1"/>
    <property type="match status" value="1"/>
</dbReference>
<dbReference type="GO" id="GO:0006520">
    <property type="term" value="P:amino acid metabolic process"/>
    <property type="evidence" value="ECO:0007669"/>
    <property type="project" value="InterPro"/>
</dbReference>
<protein>
    <submittedName>
        <fullName evidence="7">Aminotransferase</fullName>
    </submittedName>
</protein>
<dbReference type="Proteomes" id="UP000236893">
    <property type="component" value="Unassembled WGS sequence"/>
</dbReference>
<dbReference type="InterPro" id="IPR015424">
    <property type="entry name" value="PyrdxlP-dep_Trfase"/>
</dbReference>
<organism evidence="7 8">
    <name type="scientific">Solitalea longa</name>
    <dbReference type="NCBI Taxonomy" id="2079460"/>
    <lineage>
        <taxon>Bacteria</taxon>
        <taxon>Pseudomonadati</taxon>
        <taxon>Bacteroidota</taxon>
        <taxon>Sphingobacteriia</taxon>
        <taxon>Sphingobacteriales</taxon>
        <taxon>Sphingobacteriaceae</taxon>
        <taxon>Solitalea</taxon>
    </lineage>
</organism>
<feature type="domain" description="Aminotransferase class I/classII large" evidence="6">
    <location>
        <begin position="32"/>
        <end position="403"/>
    </location>
</feature>
<dbReference type="RefSeq" id="WP_103789848.1">
    <property type="nucleotide sequence ID" value="NZ_PQVF01000010.1"/>
</dbReference>
<accession>A0A2S4ZYZ4</accession>
<sequence>MLVSKLAENLIGSEILKIAAQVNAMKAAGAQVSNLTVGDFDPSIFPIPESLQEEIAKAYIAKHTNYPPADGVLSLRQSVSAFLKEHLGLEYSAEKEIMIAGGSRPLIYSTYLAIVDPGDKVIFPIPSWNNNHYAYLTQANAVMLDTKPEHNYMPSAADIAPHVKGAVLLALCSPLNPTGTMFSKKDLEEICDLVIAENKSRKEGEKPLFIMFDQMYWMLTFGEHKHYDPVSLRPELKDYVIYIDGSSKAFAATGVRVGWGFGPESVISKMKPIVGHMGAWAPKAEQVATGVFLQQKENVESYMANFKEKVQKSLAALHNGFQQLKAEGFDVDSIEPMGAIYLTVKANMKGKTTPEGKVLNTASEVNFYLIKEAGMAFVPFSAFGTSEDDFWFRASIGAASLADIEAGIPRLKSALQKLK</sequence>
<dbReference type="CDD" id="cd00609">
    <property type="entry name" value="AAT_like"/>
    <property type="match status" value="1"/>
</dbReference>
<keyword evidence="8" id="KW-1185">Reference proteome</keyword>
<comment type="cofactor">
    <cofactor evidence="1">
        <name>pyridoxal 5'-phosphate</name>
        <dbReference type="ChEBI" id="CHEBI:597326"/>
    </cofactor>
</comment>
<dbReference type="PANTHER" id="PTHR46383">
    <property type="entry name" value="ASPARTATE AMINOTRANSFERASE"/>
    <property type="match status" value="1"/>
</dbReference>
<evidence type="ECO:0000256" key="5">
    <source>
        <dbReference type="ARBA" id="ARBA00022898"/>
    </source>
</evidence>
<comment type="caution">
    <text evidence="7">The sequence shown here is derived from an EMBL/GenBank/DDBJ whole genome shotgun (WGS) entry which is preliminary data.</text>
</comment>
<dbReference type="SUPFAM" id="SSF53383">
    <property type="entry name" value="PLP-dependent transferases"/>
    <property type="match status" value="1"/>
</dbReference>
<name>A0A2S4ZYZ4_9SPHI</name>
<keyword evidence="5" id="KW-0663">Pyridoxal phosphate</keyword>
<keyword evidence="4 7" id="KW-0808">Transferase</keyword>